<dbReference type="Gene3D" id="3.30.420.40">
    <property type="match status" value="2"/>
</dbReference>
<evidence type="ECO:0000313" key="4">
    <source>
        <dbReference type="Proteomes" id="UP000317893"/>
    </source>
</evidence>
<dbReference type="EMBL" id="VFMN01000001">
    <property type="protein sequence ID" value="TQJ10375.1"/>
    <property type="molecule type" value="Genomic_DNA"/>
</dbReference>
<protein>
    <submittedName>
        <fullName evidence="3">Putative NBD/HSP70 family sugar kinase</fullName>
    </submittedName>
</protein>
<gene>
    <name evidence="3" type="ORF">FB458_3495</name>
</gene>
<dbReference type="PANTHER" id="PTHR18964:SF149">
    <property type="entry name" value="BIFUNCTIONAL UDP-N-ACETYLGLUCOSAMINE 2-EPIMERASE_N-ACETYLMANNOSAMINE KINASE"/>
    <property type="match status" value="1"/>
</dbReference>
<proteinExistence type="inferred from homology"/>
<dbReference type="GO" id="GO:0016301">
    <property type="term" value="F:kinase activity"/>
    <property type="evidence" value="ECO:0007669"/>
    <property type="project" value="UniProtKB-KW"/>
</dbReference>
<reference evidence="3 4" key="1">
    <citation type="submission" date="2019-06" db="EMBL/GenBank/DDBJ databases">
        <title>Sequencing the genomes of 1000 actinobacteria strains.</title>
        <authorList>
            <person name="Klenk H.-P."/>
        </authorList>
    </citation>
    <scope>NUCLEOTIDE SEQUENCE [LARGE SCALE GENOMIC DNA]</scope>
    <source>
        <strain evidence="3 4">DSM 18607</strain>
    </source>
</reference>
<evidence type="ECO:0000313" key="3">
    <source>
        <dbReference type="EMBL" id="TQJ10375.1"/>
    </source>
</evidence>
<dbReference type="InterPro" id="IPR005471">
    <property type="entry name" value="Tscrpt_reg_IclR_N"/>
</dbReference>
<evidence type="ECO:0000259" key="2">
    <source>
        <dbReference type="Pfam" id="PF09339"/>
    </source>
</evidence>
<dbReference type="SUPFAM" id="SSF53067">
    <property type="entry name" value="Actin-like ATPase domain"/>
    <property type="match status" value="1"/>
</dbReference>
<dbReference type="Pfam" id="PF09339">
    <property type="entry name" value="HTH_IclR"/>
    <property type="match status" value="1"/>
</dbReference>
<feature type="domain" description="HTH iclR-type" evidence="2">
    <location>
        <begin position="29"/>
        <end position="64"/>
    </location>
</feature>
<dbReference type="InterPro" id="IPR036388">
    <property type="entry name" value="WH-like_DNA-bd_sf"/>
</dbReference>
<comment type="similarity">
    <text evidence="1">Belongs to the ROK (NagC/XylR) family.</text>
</comment>
<dbReference type="SUPFAM" id="SSF46785">
    <property type="entry name" value="Winged helix' DNA-binding domain"/>
    <property type="match status" value="1"/>
</dbReference>
<keyword evidence="3" id="KW-0418">Kinase</keyword>
<dbReference type="InterPro" id="IPR036390">
    <property type="entry name" value="WH_DNA-bd_sf"/>
</dbReference>
<dbReference type="GO" id="GO:0006355">
    <property type="term" value="P:regulation of DNA-templated transcription"/>
    <property type="evidence" value="ECO:0007669"/>
    <property type="project" value="InterPro"/>
</dbReference>
<keyword evidence="3" id="KW-0808">Transferase</keyword>
<evidence type="ECO:0000256" key="1">
    <source>
        <dbReference type="ARBA" id="ARBA00006479"/>
    </source>
</evidence>
<sequence>MSRLSSPVSSTRSVRLANERVVYDVLGLGRPLSAPDLVEATGLSKPTVGLALARLEEVGLVRQSGRRSGATGRSPRIFALEASAGGALAVDVGRHRVRAARVDLAGAVVGRAESDADGRSARALVDQVLRLAARLCPEADRGRVSHTVLGSPGVYDAAADVIRLAPNLPGWDRPAVLRRLRAGLPGTLLVDNDINLAALAELDALESPADPSPERDAPGPSFVLVSVGTGLGMGIVEDGRVLRGARGAAGEISYLPADPSPTAGPTRIEELTGSAAIVRAAQDLGLDLPSAQAVFDAARHGSPVAAQVVEREAERLALAVAAVVAVLDPPLVLLGGGIGRNGDLLLEPLRAHLAARLPLPVPEIRLSRLDVDAPLQGALVQGVLHARRHAFDAARPADAAP</sequence>
<dbReference type="GO" id="GO:0003677">
    <property type="term" value="F:DNA binding"/>
    <property type="evidence" value="ECO:0007669"/>
    <property type="project" value="InterPro"/>
</dbReference>
<dbReference type="AlphaFoldDB" id="A0A542E4X4"/>
<organism evidence="3 4">
    <name type="scientific">Lapillicoccus jejuensis</name>
    <dbReference type="NCBI Taxonomy" id="402171"/>
    <lineage>
        <taxon>Bacteria</taxon>
        <taxon>Bacillati</taxon>
        <taxon>Actinomycetota</taxon>
        <taxon>Actinomycetes</taxon>
        <taxon>Micrococcales</taxon>
        <taxon>Intrasporangiaceae</taxon>
        <taxon>Lapillicoccus</taxon>
    </lineage>
</organism>
<dbReference type="Gene3D" id="1.10.10.10">
    <property type="entry name" value="Winged helix-like DNA-binding domain superfamily/Winged helix DNA-binding domain"/>
    <property type="match status" value="1"/>
</dbReference>
<accession>A0A542E4X4</accession>
<keyword evidence="4" id="KW-1185">Reference proteome</keyword>
<dbReference type="InterPro" id="IPR043129">
    <property type="entry name" value="ATPase_NBD"/>
</dbReference>
<dbReference type="Pfam" id="PF00480">
    <property type="entry name" value="ROK"/>
    <property type="match status" value="1"/>
</dbReference>
<name>A0A542E4X4_9MICO</name>
<comment type="caution">
    <text evidence="3">The sequence shown here is derived from an EMBL/GenBank/DDBJ whole genome shotgun (WGS) entry which is preliminary data.</text>
</comment>
<dbReference type="InterPro" id="IPR000600">
    <property type="entry name" value="ROK"/>
</dbReference>
<dbReference type="Proteomes" id="UP000317893">
    <property type="component" value="Unassembled WGS sequence"/>
</dbReference>
<dbReference type="PANTHER" id="PTHR18964">
    <property type="entry name" value="ROK (REPRESSOR, ORF, KINASE) FAMILY"/>
    <property type="match status" value="1"/>
</dbReference>